<sequence length="181" mass="20058">MILLGILCFLGAAISLYFAFKPKEAFYLDEGWKFKDKVEPSDAYTGINGIGRIVGAVLLVGVGIGAISMHVDEKRTDDETAATATSKEKCENEVLPRFKQTVRWNGKVVANPDEVRALGRELNVEVQINRGKGWSVRQDAAIEYDDIRVSDPKKPGNSQVIFSLSGQYLPDSRGWGLDRCY</sequence>
<evidence type="ECO:0000313" key="4">
    <source>
        <dbReference type="Proteomes" id="UP000186919"/>
    </source>
</evidence>
<feature type="domain" description="DUF6199" evidence="2">
    <location>
        <begin position="8"/>
        <end position="66"/>
    </location>
</feature>
<evidence type="ECO:0000256" key="1">
    <source>
        <dbReference type="SAM" id="Phobius"/>
    </source>
</evidence>
<organism evidence="3 4">
    <name type="scientific">Mycobacteroides immunogenum</name>
    <dbReference type="NCBI Taxonomy" id="83262"/>
    <lineage>
        <taxon>Bacteria</taxon>
        <taxon>Bacillati</taxon>
        <taxon>Actinomycetota</taxon>
        <taxon>Actinomycetes</taxon>
        <taxon>Mycobacteriales</taxon>
        <taxon>Mycobacteriaceae</taxon>
        <taxon>Mycobacteroides</taxon>
    </lineage>
</organism>
<protein>
    <recommendedName>
        <fullName evidence="2">DUF6199 domain-containing protein</fullName>
    </recommendedName>
</protein>
<dbReference type="RefSeq" id="WP_064627164.1">
    <property type="nucleotide sequence ID" value="NZ_LQYE01000001.1"/>
</dbReference>
<gene>
    <name evidence="3" type="ORF">AWB85_01060</name>
</gene>
<feature type="transmembrane region" description="Helical" evidence="1">
    <location>
        <begin position="49"/>
        <end position="67"/>
    </location>
</feature>
<keyword evidence="1" id="KW-0812">Transmembrane</keyword>
<reference evidence="3 4" key="1">
    <citation type="submission" date="2016-01" db="EMBL/GenBank/DDBJ databases">
        <title>Mycobacterium immunogenum strain CD11_6 genome sequencing and assembly.</title>
        <authorList>
            <person name="Kaur G."/>
            <person name="Nair G.R."/>
            <person name="Mayilraj S."/>
        </authorList>
    </citation>
    <scope>NUCLEOTIDE SEQUENCE [LARGE SCALE GENOMIC DNA]</scope>
    <source>
        <strain evidence="3 4">CD11-6</strain>
    </source>
</reference>
<keyword evidence="1" id="KW-1133">Transmembrane helix</keyword>
<dbReference type="Pfam" id="PF19701">
    <property type="entry name" value="DUF6199"/>
    <property type="match status" value="1"/>
</dbReference>
<dbReference type="EMBL" id="LQYE01000001">
    <property type="protein sequence ID" value="OAT70022.1"/>
    <property type="molecule type" value="Genomic_DNA"/>
</dbReference>
<name>A0A179VFV2_9MYCO</name>
<evidence type="ECO:0000313" key="3">
    <source>
        <dbReference type="EMBL" id="OAT70022.1"/>
    </source>
</evidence>
<dbReference type="InterPro" id="IPR045679">
    <property type="entry name" value="DUF6199"/>
</dbReference>
<proteinExistence type="predicted"/>
<dbReference type="AlphaFoldDB" id="A0A179VFV2"/>
<comment type="caution">
    <text evidence="3">The sequence shown here is derived from an EMBL/GenBank/DDBJ whole genome shotgun (WGS) entry which is preliminary data.</text>
</comment>
<dbReference type="Proteomes" id="UP000186919">
    <property type="component" value="Unassembled WGS sequence"/>
</dbReference>
<accession>A0A179VFV2</accession>
<keyword evidence="1" id="KW-0472">Membrane</keyword>
<evidence type="ECO:0000259" key="2">
    <source>
        <dbReference type="Pfam" id="PF19701"/>
    </source>
</evidence>